<keyword evidence="2" id="KW-1185">Reference proteome</keyword>
<proteinExistence type="predicted"/>
<dbReference type="Proteomes" id="UP000327044">
    <property type="component" value="Unassembled WGS sequence"/>
</dbReference>
<name>A0A5N4B762_PHOPY</name>
<dbReference type="EMBL" id="VVIM01000001">
    <property type="protein sequence ID" value="KAB0805398.1"/>
    <property type="molecule type" value="Genomic_DNA"/>
</dbReference>
<reference evidence="1 2" key="1">
    <citation type="journal article" date="2018" name="Elife">
        <title>Firefly genomes illuminate parallel origins of bioluminescence in beetles.</title>
        <authorList>
            <person name="Fallon T.R."/>
            <person name="Lower S.E."/>
            <person name="Chang C.H."/>
            <person name="Bessho-Uehara M."/>
            <person name="Martin G.J."/>
            <person name="Bewick A.J."/>
            <person name="Behringer M."/>
            <person name="Debat H.J."/>
            <person name="Wong I."/>
            <person name="Day J.C."/>
            <person name="Suvorov A."/>
            <person name="Silva C.J."/>
            <person name="Stanger-Hall K.F."/>
            <person name="Hall D.W."/>
            <person name="Schmitz R.J."/>
            <person name="Nelson D.R."/>
            <person name="Lewis S.M."/>
            <person name="Shigenobu S."/>
            <person name="Bybee S.M."/>
            <person name="Larracuente A.M."/>
            <person name="Oba Y."/>
            <person name="Weng J.K."/>
        </authorList>
    </citation>
    <scope>NUCLEOTIDE SEQUENCE [LARGE SCALE GENOMIC DNA]</scope>
    <source>
        <strain evidence="1">1611_PpyrPB1</strain>
        <tissue evidence="1">Whole body</tissue>
    </source>
</reference>
<evidence type="ECO:0000313" key="2">
    <source>
        <dbReference type="Proteomes" id="UP000327044"/>
    </source>
</evidence>
<sequence>MKRNSQIAIRQPEATSLGRATSFNAHCWPILWKNLRGDILEKIFKSLPAIYINGDETSLPQFQSLQKVLAVKRPETSKGRLSLQKGHVSNNVFGFINAALGNNPRFLSSLEKSFWHMLIMDQKHVWDWLINSGWK</sequence>
<organism evidence="1 2">
    <name type="scientific">Photinus pyralis</name>
    <name type="common">Common eastern firefly</name>
    <name type="synonym">Lampyris pyralis</name>
    <dbReference type="NCBI Taxonomy" id="7054"/>
    <lineage>
        <taxon>Eukaryota</taxon>
        <taxon>Metazoa</taxon>
        <taxon>Ecdysozoa</taxon>
        <taxon>Arthropoda</taxon>
        <taxon>Hexapoda</taxon>
        <taxon>Insecta</taxon>
        <taxon>Pterygota</taxon>
        <taxon>Neoptera</taxon>
        <taxon>Endopterygota</taxon>
        <taxon>Coleoptera</taxon>
        <taxon>Polyphaga</taxon>
        <taxon>Elateriformia</taxon>
        <taxon>Elateroidea</taxon>
        <taxon>Lampyridae</taxon>
        <taxon>Lampyrinae</taxon>
        <taxon>Photinus</taxon>
    </lineage>
</organism>
<dbReference type="AlphaFoldDB" id="A0A5N4B762"/>
<protein>
    <submittedName>
        <fullName evidence="1">Uncharacterized protein</fullName>
    </submittedName>
</protein>
<accession>A0A5N4B762</accession>
<comment type="caution">
    <text evidence="1">The sequence shown here is derived from an EMBL/GenBank/DDBJ whole genome shotgun (WGS) entry which is preliminary data.</text>
</comment>
<evidence type="ECO:0000313" key="1">
    <source>
        <dbReference type="EMBL" id="KAB0805398.1"/>
    </source>
</evidence>
<gene>
    <name evidence="1" type="ORF">PPYR_02368</name>
</gene>
<dbReference type="InParanoid" id="A0A5N4B762"/>